<dbReference type="RefSeq" id="XP_016637308.1">
    <property type="nucleotide sequence ID" value="XM_016772169.1"/>
</dbReference>
<reference evidence="3 4" key="1">
    <citation type="submission" date="2015-01" db="EMBL/GenBank/DDBJ databases">
        <title>The Genome Sequence of Fonsecaea multimorphosa CBS 102226.</title>
        <authorList>
            <consortium name="The Broad Institute Genomics Platform"/>
            <person name="Cuomo C."/>
            <person name="de Hoog S."/>
            <person name="Gorbushina A."/>
            <person name="Stielow B."/>
            <person name="Teixiera M."/>
            <person name="Abouelleil A."/>
            <person name="Chapman S.B."/>
            <person name="Priest M."/>
            <person name="Young S.K."/>
            <person name="Wortman J."/>
            <person name="Nusbaum C."/>
            <person name="Birren B."/>
        </authorList>
    </citation>
    <scope>NUCLEOTIDE SEQUENCE [LARGE SCALE GENOMIC DNA]</scope>
    <source>
        <strain evidence="3 4">CBS 102226</strain>
    </source>
</reference>
<dbReference type="AlphaFoldDB" id="A0A0D2HMV0"/>
<evidence type="ECO:0000313" key="4">
    <source>
        <dbReference type="Proteomes" id="UP000053411"/>
    </source>
</evidence>
<organism evidence="3 4">
    <name type="scientific">Fonsecaea multimorphosa CBS 102226</name>
    <dbReference type="NCBI Taxonomy" id="1442371"/>
    <lineage>
        <taxon>Eukaryota</taxon>
        <taxon>Fungi</taxon>
        <taxon>Dikarya</taxon>
        <taxon>Ascomycota</taxon>
        <taxon>Pezizomycotina</taxon>
        <taxon>Eurotiomycetes</taxon>
        <taxon>Chaetothyriomycetidae</taxon>
        <taxon>Chaetothyriales</taxon>
        <taxon>Herpotrichiellaceae</taxon>
        <taxon>Fonsecaea</taxon>
    </lineage>
</organism>
<dbReference type="EMBL" id="KN848063">
    <property type="protein sequence ID" value="KIY03186.1"/>
    <property type="molecule type" value="Genomic_DNA"/>
</dbReference>
<dbReference type="GO" id="GO:0006629">
    <property type="term" value="P:lipid metabolic process"/>
    <property type="evidence" value="ECO:0007669"/>
    <property type="project" value="InterPro"/>
</dbReference>
<gene>
    <name evidence="3" type="ORF">Z520_01653</name>
</gene>
<sequence length="383" mass="43511">MGAISSIFEDTGSGQGRLDDPCIVFICGILEAVFPDELDLISGPFRDNFLSPNNPATIWHSDLDVLTADVQPFMCHSHNDYWRREPLYSAIHVGCTGVEADIWLFGNELYVAHTASGIRRNRTLENLYLDPLKQILDHRNIAPDLLGPGALHNTQRIGVFDTKPKQSLVLLVDFKNKPEEVWNRFHALLEPFRDRMYLTHFNGSDLVNGPLTVVVSGHAPFSRVIQNSTYRDVFYDAPLHDLAPLPGTPPRSFPSTALNTRVDDTTPSIDPLSQPPADPATIYSPYNSYYASTSFRHSIGHPFHSSLTQSQLDKIRRQIRSAHAKGLKVRYWGIPAWPIGLRDYLWRVLVREGVDYLSVDDIEDVRWKDWGPRKGGWGKKWWR</sequence>
<dbReference type="STRING" id="1442371.A0A0D2HMV0"/>
<proteinExistence type="inferred from homology"/>
<dbReference type="InterPro" id="IPR051236">
    <property type="entry name" value="HAT_RTT109-like"/>
</dbReference>
<name>A0A0D2HMV0_9EURO</name>
<dbReference type="PANTHER" id="PTHR31571">
    <property type="entry name" value="ALTERED INHERITANCE OF MITOCHONDRIA PROTEIN 6"/>
    <property type="match status" value="1"/>
</dbReference>
<keyword evidence="4" id="KW-1185">Reference proteome</keyword>
<dbReference type="GeneID" id="27707399"/>
<dbReference type="OrthoDB" id="4153866at2759"/>
<protein>
    <recommendedName>
        <fullName evidence="2">Altered inheritance of mitochondria protein 6</fullName>
    </recommendedName>
</protein>
<dbReference type="PANTHER" id="PTHR31571:SF1">
    <property type="entry name" value="ALTERED INHERITANCE OF MITOCHONDRIA PROTEIN 6"/>
    <property type="match status" value="1"/>
</dbReference>
<comment type="similarity">
    <text evidence="1">Belongs to the AIM6 family.</text>
</comment>
<dbReference type="SUPFAM" id="SSF51695">
    <property type="entry name" value="PLC-like phosphodiesterases"/>
    <property type="match status" value="1"/>
</dbReference>
<dbReference type="Proteomes" id="UP000053411">
    <property type="component" value="Unassembled WGS sequence"/>
</dbReference>
<evidence type="ECO:0000313" key="3">
    <source>
        <dbReference type="EMBL" id="KIY03186.1"/>
    </source>
</evidence>
<dbReference type="VEuPathDB" id="FungiDB:Z520_01653"/>
<dbReference type="InterPro" id="IPR017946">
    <property type="entry name" value="PLC-like_Pdiesterase_TIM-brl"/>
</dbReference>
<accession>A0A0D2HMV0</accession>
<dbReference type="GO" id="GO:0008081">
    <property type="term" value="F:phosphoric diester hydrolase activity"/>
    <property type="evidence" value="ECO:0007669"/>
    <property type="project" value="InterPro"/>
</dbReference>
<evidence type="ECO:0000256" key="1">
    <source>
        <dbReference type="ARBA" id="ARBA00008858"/>
    </source>
</evidence>
<evidence type="ECO:0000256" key="2">
    <source>
        <dbReference type="ARBA" id="ARBA00014286"/>
    </source>
</evidence>